<accession>A0A061DWG0</accession>
<dbReference type="Proteomes" id="UP000026915">
    <property type="component" value="Chromosome 1"/>
</dbReference>
<evidence type="ECO:0000256" key="1">
    <source>
        <dbReference type="SAM" id="Phobius"/>
    </source>
</evidence>
<keyword evidence="3" id="KW-1185">Reference proteome</keyword>
<dbReference type="Pfam" id="PF03140">
    <property type="entry name" value="DUF247"/>
    <property type="match status" value="1"/>
</dbReference>
<dbReference type="FunCoup" id="A0A061DWG0">
    <property type="interactions" value="17"/>
</dbReference>
<keyword evidence="1" id="KW-1133">Transmembrane helix</keyword>
<name>A0A061DWG0_THECC</name>
<dbReference type="eggNOG" id="ENOG502RX9W">
    <property type="taxonomic scope" value="Eukaryota"/>
</dbReference>
<keyword evidence="1" id="KW-0472">Membrane</keyword>
<dbReference type="PANTHER" id="PTHR31170">
    <property type="entry name" value="BNAC04G53230D PROTEIN"/>
    <property type="match status" value="1"/>
</dbReference>
<proteinExistence type="predicted"/>
<sequence>MAVPLYSRPNSFRDLIARDGPVSFVASLSCFYRLILLLSASEEVAYMENTDQENSPRIETHHRPQVFEIDMVLQLDPECRIYKVPSPFREANEKAYTPQLISIGPLHCDNQKLDKMEWKMRTFNQFSSRISPETFGKFQSYIGEHGRQIRRCYGLEFFFNAEFEAFKFEKIILYDAVFIIELLLMHYEEGEIYNLVWRSEWFSTKLRLDLMLLENQLPFFVLEDLYNLAFPVSDHSPSFLDLACSYFYKDPTMYQKGIKHFTDLTRCSLVISRPSIKNKISDDNMYTATMLHEAGVKFEVSNDRLLNVTFEKGVLKIPIFVASYATETICRNVMACEQCDFREEAYFCSYIQLLNSFVVSEKDVDLLIKKNIIVNNFGSHRAVAEMINNLTVELVLPTGLYSEIGRDLNLYYERSWNPTIRTLKHVYFKNIWRGTATIVASIVVLLTLIQTVMAILDRAIPMK</sequence>
<reference evidence="2 3" key="1">
    <citation type="journal article" date="2013" name="Genome Biol.">
        <title>The genome sequence of the most widely cultivated cacao type and its use to identify candidate genes regulating pod color.</title>
        <authorList>
            <person name="Motamayor J.C."/>
            <person name="Mockaitis K."/>
            <person name="Schmutz J."/>
            <person name="Haiminen N."/>
            <person name="Iii D.L."/>
            <person name="Cornejo O."/>
            <person name="Findley S.D."/>
            <person name="Zheng P."/>
            <person name="Utro F."/>
            <person name="Royaert S."/>
            <person name="Saski C."/>
            <person name="Jenkins J."/>
            <person name="Podicheti R."/>
            <person name="Zhao M."/>
            <person name="Scheffler B.E."/>
            <person name="Stack J.C."/>
            <person name="Feltus F.A."/>
            <person name="Mustiga G.M."/>
            <person name="Amores F."/>
            <person name="Phillips W."/>
            <person name="Marelli J.P."/>
            <person name="May G.D."/>
            <person name="Shapiro H."/>
            <person name="Ma J."/>
            <person name="Bustamante C.D."/>
            <person name="Schnell R.J."/>
            <person name="Main D."/>
            <person name="Gilbert D."/>
            <person name="Parida L."/>
            <person name="Kuhn D.N."/>
        </authorList>
    </citation>
    <scope>NUCLEOTIDE SEQUENCE [LARGE SCALE GENOMIC DNA]</scope>
    <source>
        <strain evidence="3">cv. Matina 1-6</strain>
    </source>
</reference>
<gene>
    <name evidence="2" type="ORF">TCM_005660</name>
</gene>
<organism evidence="2 3">
    <name type="scientific">Theobroma cacao</name>
    <name type="common">Cacao</name>
    <name type="synonym">Cocoa</name>
    <dbReference type="NCBI Taxonomy" id="3641"/>
    <lineage>
        <taxon>Eukaryota</taxon>
        <taxon>Viridiplantae</taxon>
        <taxon>Streptophyta</taxon>
        <taxon>Embryophyta</taxon>
        <taxon>Tracheophyta</taxon>
        <taxon>Spermatophyta</taxon>
        <taxon>Magnoliopsida</taxon>
        <taxon>eudicotyledons</taxon>
        <taxon>Gunneridae</taxon>
        <taxon>Pentapetalae</taxon>
        <taxon>rosids</taxon>
        <taxon>malvids</taxon>
        <taxon>Malvales</taxon>
        <taxon>Malvaceae</taxon>
        <taxon>Byttnerioideae</taxon>
        <taxon>Theobroma</taxon>
    </lineage>
</organism>
<dbReference type="Gramene" id="EOX96411">
    <property type="protein sequence ID" value="EOX96411"/>
    <property type="gene ID" value="TCM_005660"/>
</dbReference>
<dbReference type="PANTHER" id="PTHR31170:SF9">
    <property type="entry name" value="PROTEIN, PUTATIVE (DUF247)-RELATED"/>
    <property type="match status" value="1"/>
</dbReference>
<dbReference type="InterPro" id="IPR004158">
    <property type="entry name" value="DUF247_pln"/>
</dbReference>
<dbReference type="OMA" id="KIILYCY"/>
<dbReference type="STRING" id="3641.A0A061DWG0"/>
<dbReference type="InParanoid" id="A0A061DWG0"/>
<protein>
    <submittedName>
        <fullName evidence="2">Uncharacterized protein isoform 1</fullName>
    </submittedName>
</protein>
<keyword evidence="1" id="KW-0812">Transmembrane</keyword>
<evidence type="ECO:0000313" key="2">
    <source>
        <dbReference type="EMBL" id="EOX96411.1"/>
    </source>
</evidence>
<dbReference type="AlphaFoldDB" id="A0A061DWG0"/>
<dbReference type="EMBL" id="CM001879">
    <property type="protein sequence ID" value="EOX96411.1"/>
    <property type="molecule type" value="Genomic_DNA"/>
</dbReference>
<feature type="transmembrane region" description="Helical" evidence="1">
    <location>
        <begin position="431"/>
        <end position="456"/>
    </location>
</feature>
<evidence type="ECO:0000313" key="3">
    <source>
        <dbReference type="Proteomes" id="UP000026915"/>
    </source>
</evidence>